<dbReference type="GO" id="GO:0008168">
    <property type="term" value="F:methyltransferase activity"/>
    <property type="evidence" value="ECO:0007669"/>
    <property type="project" value="UniProtKB-KW"/>
</dbReference>
<keyword evidence="3" id="KW-1185">Reference proteome</keyword>
<dbReference type="Gene3D" id="3.40.50.150">
    <property type="entry name" value="Vaccinia Virus protein VP39"/>
    <property type="match status" value="1"/>
</dbReference>
<dbReference type="EMBL" id="VLKQ01000002">
    <property type="protein sequence ID" value="TWI14611.1"/>
    <property type="molecule type" value="Genomic_DNA"/>
</dbReference>
<dbReference type="InterPro" id="IPR029063">
    <property type="entry name" value="SAM-dependent_MTases_sf"/>
</dbReference>
<sequence length="206" mass="23651">MEDFDRKKHWETIYDTKAVNEVSWYQPLPKTSLDFIQSNTITKDEAIIDIGGGDSFLVDHLLELGYTNVSVLDISENAIERAKKRLGSKAEKVKWIVSDITHFEPTEKYVLWHDRAVFHFLTNASDIEKYQQITALAIAENGKMLIGTFSESGPKKCSGIEIKQYSANVLEATFKKDFKTVECFFENHTTPFDTVQNFVFCSFEKK</sequence>
<organism evidence="2 3">
    <name type="scientific">Flavobacterium cauense R2A-7</name>
    <dbReference type="NCBI Taxonomy" id="1341154"/>
    <lineage>
        <taxon>Bacteria</taxon>
        <taxon>Pseudomonadati</taxon>
        <taxon>Bacteroidota</taxon>
        <taxon>Flavobacteriia</taxon>
        <taxon>Flavobacteriales</taxon>
        <taxon>Flavobacteriaceae</taxon>
        <taxon>Flavobacterium</taxon>
    </lineage>
</organism>
<accession>A0A562M4U1</accession>
<keyword evidence="2" id="KW-0489">Methyltransferase</keyword>
<keyword evidence="2" id="KW-0808">Transferase</keyword>
<reference evidence="2 3" key="1">
    <citation type="journal article" date="2015" name="Stand. Genomic Sci.">
        <title>Genomic Encyclopedia of Bacterial and Archaeal Type Strains, Phase III: the genomes of soil and plant-associated and newly described type strains.</title>
        <authorList>
            <person name="Whitman W.B."/>
            <person name="Woyke T."/>
            <person name="Klenk H.P."/>
            <person name="Zhou Y."/>
            <person name="Lilburn T.G."/>
            <person name="Beck B.J."/>
            <person name="De Vos P."/>
            <person name="Vandamme P."/>
            <person name="Eisen J.A."/>
            <person name="Garrity G."/>
            <person name="Hugenholtz P."/>
            <person name="Kyrpides N.C."/>
        </authorList>
    </citation>
    <scope>NUCLEOTIDE SEQUENCE [LARGE SCALE GENOMIC DNA]</scope>
    <source>
        <strain evidence="2 3">CGMCC 1.7270</strain>
    </source>
</reference>
<name>A0A562M4U1_9FLAO</name>
<dbReference type="STRING" id="1341154.FCR2A7T_16680"/>
<dbReference type="OrthoDB" id="9788660at2"/>
<protein>
    <submittedName>
        <fullName evidence="2">Methyltransferase family protein</fullName>
    </submittedName>
</protein>
<proteinExistence type="predicted"/>
<dbReference type="GO" id="GO:0032259">
    <property type="term" value="P:methylation"/>
    <property type="evidence" value="ECO:0007669"/>
    <property type="project" value="UniProtKB-KW"/>
</dbReference>
<dbReference type="CDD" id="cd02440">
    <property type="entry name" value="AdoMet_MTases"/>
    <property type="match status" value="1"/>
</dbReference>
<evidence type="ECO:0000313" key="3">
    <source>
        <dbReference type="Proteomes" id="UP000319848"/>
    </source>
</evidence>
<evidence type="ECO:0000313" key="2">
    <source>
        <dbReference type="EMBL" id="TWI14611.1"/>
    </source>
</evidence>
<gene>
    <name evidence="2" type="ORF">IP98_00574</name>
</gene>
<dbReference type="PANTHER" id="PTHR12843">
    <property type="entry name" value="PROTEIN-LYSINE N-METHYLTRANSFERASE METTL10"/>
    <property type="match status" value="1"/>
</dbReference>
<dbReference type="AlphaFoldDB" id="A0A562M4U1"/>
<dbReference type="RefSeq" id="WP_035117917.1">
    <property type="nucleotide sequence ID" value="NZ_AVBI01000016.1"/>
</dbReference>
<dbReference type="SUPFAM" id="SSF53335">
    <property type="entry name" value="S-adenosyl-L-methionine-dependent methyltransferases"/>
    <property type="match status" value="1"/>
</dbReference>
<dbReference type="PANTHER" id="PTHR12843:SF5">
    <property type="entry name" value="EEF1A LYSINE METHYLTRANSFERASE 2"/>
    <property type="match status" value="1"/>
</dbReference>
<feature type="domain" description="Methyltransferase" evidence="1">
    <location>
        <begin position="42"/>
        <end position="158"/>
    </location>
</feature>
<evidence type="ECO:0000259" key="1">
    <source>
        <dbReference type="Pfam" id="PF13847"/>
    </source>
</evidence>
<dbReference type="InterPro" id="IPR025714">
    <property type="entry name" value="Methyltranfer_dom"/>
</dbReference>
<dbReference type="Pfam" id="PF13847">
    <property type="entry name" value="Methyltransf_31"/>
    <property type="match status" value="1"/>
</dbReference>
<comment type="caution">
    <text evidence="2">The sequence shown here is derived from an EMBL/GenBank/DDBJ whole genome shotgun (WGS) entry which is preliminary data.</text>
</comment>
<dbReference type="Proteomes" id="UP000319848">
    <property type="component" value="Unassembled WGS sequence"/>
</dbReference>